<organism evidence="1 2">
    <name type="scientific">Ambispora leptoticha</name>
    <dbReference type="NCBI Taxonomy" id="144679"/>
    <lineage>
        <taxon>Eukaryota</taxon>
        <taxon>Fungi</taxon>
        <taxon>Fungi incertae sedis</taxon>
        <taxon>Mucoromycota</taxon>
        <taxon>Glomeromycotina</taxon>
        <taxon>Glomeromycetes</taxon>
        <taxon>Archaeosporales</taxon>
        <taxon>Ambisporaceae</taxon>
        <taxon>Ambispora</taxon>
    </lineage>
</organism>
<proteinExistence type="predicted"/>
<accession>A0A9N9NTM4</accession>
<name>A0A9N9NTM4_9GLOM</name>
<dbReference type="EMBL" id="CAJVPS010045645">
    <property type="protein sequence ID" value="CAG8759816.1"/>
    <property type="molecule type" value="Genomic_DNA"/>
</dbReference>
<protein>
    <submittedName>
        <fullName evidence="1">7332_t:CDS:1</fullName>
    </submittedName>
</protein>
<evidence type="ECO:0000313" key="1">
    <source>
        <dbReference type="EMBL" id="CAG8759816.1"/>
    </source>
</evidence>
<reference evidence="1" key="1">
    <citation type="submission" date="2021-06" db="EMBL/GenBank/DDBJ databases">
        <authorList>
            <person name="Kallberg Y."/>
            <person name="Tangrot J."/>
            <person name="Rosling A."/>
        </authorList>
    </citation>
    <scope>NUCLEOTIDE SEQUENCE</scope>
    <source>
        <strain evidence="1">FL130A</strain>
    </source>
</reference>
<evidence type="ECO:0000313" key="2">
    <source>
        <dbReference type="Proteomes" id="UP000789508"/>
    </source>
</evidence>
<gene>
    <name evidence="1" type="ORF">ALEPTO_LOCUS13632</name>
</gene>
<comment type="caution">
    <text evidence="1">The sequence shown here is derived from an EMBL/GenBank/DDBJ whole genome shotgun (WGS) entry which is preliminary data.</text>
</comment>
<feature type="non-terminal residue" evidence="1">
    <location>
        <position position="45"/>
    </location>
</feature>
<dbReference type="Proteomes" id="UP000789508">
    <property type="component" value="Unassembled WGS sequence"/>
</dbReference>
<sequence>MAESSVPELREIKKPAHLKVSDLYVIPLLRMLPGAKRSMNNRTNE</sequence>
<keyword evidence="2" id="KW-1185">Reference proteome</keyword>
<dbReference type="AlphaFoldDB" id="A0A9N9NTM4"/>